<dbReference type="InterPro" id="IPR021109">
    <property type="entry name" value="Peptidase_aspartic_dom_sf"/>
</dbReference>
<evidence type="ECO:0000259" key="13">
    <source>
        <dbReference type="PROSITE" id="PS50013"/>
    </source>
</evidence>
<dbReference type="GO" id="GO:0003964">
    <property type="term" value="F:RNA-directed DNA polymerase activity"/>
    <property type="evidence" value="ECO:0007669"/>
    <property type="project" value="UniProtKB-KW"/>
</dbReference>
<dbReference type="InterPro" id="IPR041373">
    <property type="entry name" value="RT_RNaseH"/>
</dbReference>
<accession>A0AAJ4XIP3</accession>
<evidence type="ECO:0000313" key="18">
    <source>
        <dbReference type="Proteomes" id="UP001294444"/>
    </source>
</evidence>
<dbReference type="EC" id="2.7.7.49" evidence="1"/>
<dbReference type="SMART" id="SM00298">
    <property type="entry name" value="CHROMO"/>
    <property type="match status" value="1"/>
</dbReference>
<dbReference type="GO" id="GO:0006338">
    <property type="term" value="P:chromatin remodeling"/>
    <property type="evidence" value="ECO:0007669"/>
    <property type="project" value="UniProtKB-ARBA"/>
</dbReference>
<dbReference type="CDD" id="cd01647">
    <property type="entry name" value="RT_LTR"/>
    <property type="match status" value="1"/>
</dbReference>
<dbReference type="Gene3D" id="3.10.10.10">
    <property type="entry name" value="HIV Type 1 Reverse Transcriptase, subunit A, domain 1"/>
    <property type="match status" value="1"/>
</dbReference>
<proteinExistence type="predicted"/>
<dbReference type="SUPFAM" id="SSF56672">
    <property type="entry name" value="DNA/RNA polymerases"/>
    <property type="match status" value="1"/>
</dbReference>
<dbReference type="InterPro" id="IPR000953">
    <property type="entry name" value="Chromo/chromo_shadow_dom"/>
</dbReference>
<keyword evidence="9" id="KW-0694">RNA-binding</keyword>
<dbReference type="PANTHER" id="PTHR37984">
    <property type="entry name" value="PROTEIN CBG26694"/>
    <property type="match status" value="1"/>
</dbReference>
<dbReference type="Proteomes" id="UP001294444">
    <property type="component" value="Unassembled WGS sequence"/>
</dbReference>
<evidence type="ECO:0000256" key="7">
    <source>
        <dbReference type="ARBA" id="ARBA00022759"/>
    </source>
</evidence>
<protein>
    <recommendedName>
        <fullName evidence="1">RNA-directed DNA polymerase</fullName>
        <ecNumber evidence="1">2.7.7.49</ecNumber>
    </recommendedName>
</protein>
<keyword evidence="11" id="KW-0862">Zinc</keyword>
<dbReference type="InterPro" id="IPR050951">
    <property type="entry name" value="Retrovirus_Pol_polyprotein"/>
</dbReference>
<dbReference type="Pfam" id="PF17921">
    <property type="entry name" value="Integrase_H2C2"/>
    <property type="match status" value="1"/>
</dbReference>
<feature type="domain" description="Chromo" evidence="13">
    <location>
        <begin position="1812"/>
        <end position="1868"/>
    </location>
</feature>
<dbReference type="PROSITE" id="PS50158">
    <property type="entry name" value="ZF_CCHC"/>
    <property type="match status" value="1"/>
</dbReference>
<dbReference type="InterPro" id="IPR005162">
    <property type="entry name" value="Retrotrans_gag_dom"/>
</dbReference>
<evidence type="ECO:0000259" key="16">
    <source>
        <dbReference type="PROSITE" id="PS50994"/>
    </source>
</evidence>
<dbReference type="CDD" id="cd09274">
    <property type="entry name" value="RNase_HI_RT_Ty3"/>
    <property type="match status" value="1"/>
</dbReference>
<evidence type="ECO:0000256" key="9">
    <source>
        <dbReference type="ARBA" id="ARBA00022884"/>
    </source>
</evidence>
<keyword evidence="3" id="KW-0808">Transferase</keyword>
<dbReference type="Pfam" id="PF17917">
    <property type="entry name" value="RT_RNaseH"/>
    <property type="match status" value="1"/>
</dbReference>
<dbReference type="Pfam" id="PF00078">
    <property type="entry name" value="RVT_1"/>
    <property type="match status" value="1"/>
</dbReference>
<dbReference type="GO" id="GO:0006508">
    <property type="term" value="P:proteolysis"/>
    <property type="evidence" value="ECO:0007669"/>
    <property type="project" value="InterPro"/>
</dbReference>
<evidence type="ECO:0000256" key="1">
    <source>
        <dbReference type="ARBA" id="ARBA00012493"/>
    </source>
</evidence>
<organism evidence="17 18">
    <name type="scientific">Melanopsichium pennsylvanicum</name>
    <dbReference type="NCBI Taxonomy" id="63383"/>
    <lineage>
        <taxon>Eukaryota</taxon>
        <taxon>Fungi</taxon>
        <taxon>Dikarya</taxon>
        <taxon>Basidiomycota</taxon>
        <taxon>Ustilaginomycotina</taxon>
        <taxon>Ustilaginomycetes</taxon>
        <taxon>Ustilaginales</taxon>
        <taxon>Ustilaginaceae</taxon>
        <taxon>Melanopsichium</taxon>
    </lineage>
</organism>
<keyword evidence="6" id="KW-0645">Protease</keyword>
<dbReference type="GO" id="GO:0015074">
    <property type="term" value="P:DNA integration"/>
    <property type="evidence" value="ECO:0007669"/>
    <property type="project" value="InterPro"/>
</dbReference>
<dbReference type="SUPFAM" id="SSF50630">
    <property type="entry name" value="Acid proteases"/>
    <property type="match status" value="1"/>
</dbReference>
<keyword evidence="4" id="KW-0548">Nucleotidyltransferase</keyword>
<dbReference type="Gene3D" id="3.30.70.270">
    <property type="match status" value="2"/>
</dbReference>
<dbReference type="InterPro" id="IPR036875">
    <property type="entry name" value="Znf_CCHC_sf"/>
</dbReference>
<sequence>MVQTRQGAESAQQGGEAAASASISASPEVVIPPPTVEAIVAAVSTQFNKTLDERFKEFADSLPTLIQPRQRESEIQKRQRLEAEWAKEARLARERFLRRHGIGISVDEDTNASDFDVSPTPALPASIVPAASRRPSVKLEDIGTFDGSSDTLEFFLGRVSALVESQQDPAWESAIIEILPLCLRDTASQWYQLLGSSTRRKLNTSWSEWESALRNAFQPDASKIRRLADERRWDWSKESIAAYFYAKLSLLRAAYPTRQEADLLHEIRLGLPSSLQLDVRSHMAANPNMDKLLIKLRNLEALTLHATSPRDDVVTKMSTRSNRRNQTDASPQAEGDAPTISPSGDEPASVVAPSGEPPAALTTLVQGQVDILALLRETSEQQRRITALLEAAFFPREDQPRPESSQHYQGATAAQVPLPTVAPVYVEAAPREPEIRLQAPEWDGSQDKLEDFLDQCELNFEANPSKFPTDARRIMFAIGNMTGKPRTRIRNVRQQEGEDPPWMSSWRAFCADLRRVHGDPDPSYTARLQLNALRQKGSVSEHAAEFMSLTAKSHLTDQQQALMLFEQSLRPRLREKLTHVPMTDIRDFINAAIVTERRMQVIQEATTRPAESQLRHRPPLPAVTAKREPPEGPRKMERPPLPAKDPTRDAAERLRQHRRTNGQCFGCGGSNHLARDCPKAPQTQTLRAHAISFDNDSGTILVNPMDDGVDGFFRSEPIDNLSQLRVLAAAFWAAHRTDTPVVEQEGSVLRIHRHPTLPTYKCLVSVGDTQGLALLDTGATASFITPKMVATANIPTHSLRKSVHATFLQGMLAAISRHAAVDIIINNHCITSRHRLFITPMTSHDVLLGMDWIEAARPEPNYTLRTWDLRVPHTVTVPSNPKIEKNELHNLVGRRQLVSTEEDLLVLPEPEEELLPLQASATDLAALPPEYRKYADVFDAKRADQLPPHRPHDHKINLEAGKSPPYGALYSLSHRKQEELRNYLRKMQAIGFIRPSSSQAAAPLLFVPKKDGRLRLCVDYRALNAITVKDCYPIPLISEHLDRLAMAKIFTKFDLKGAYNLLRIAPGHKWKTAFRTRYGSYKYLVMPFGLCNAPATFQRLMNHVLSDLLDVSVIVYLDDILVFSDNEADHHHHVCQVLDRLRKHQLYCAPDKCKFHTNSVEFLGYLVSPDGLSMDPTKVSTVLEWPPPQSIRQIQVFLGFANFYRRFIRHYSCVAAPLTDLLKGGASGKVDLPPEATAAFNRLKEAFTSAPILRHFSPTLYTVVETDASDAVVAAVLSQWHPQPGADASAEPNSRSHTLHPVAYWSQKMIPAERNYEIHDKELLAIVDACGAWRHYLHGLTRPFLIYTDHQALQYFQTKRQLNRRQARWQADLAEFDFVLHYRPGKEAVRPDALSRRHNLFPDGPSRPDPANQATLLPANLFARAAGVHSLDPLPTEWIETLRKAANLPPNVAVRDGVPYTTEGHVYLPPQLRDKALHLLHDHPTAGHPGRKTTLHLMRQCFYWPTMAQDTDSYVASCAACQRAKHPRHKPHGYLLPSVPPDRPWSTITMDHITDLPPSLANGTTYNSILVVVDRLTKFVVFIPANKTDTAETLAYQLHRYVFSYFGLPDTIVSDRGTTFVASVWTELLRALRIKGSYSLAYHPQTNGQTERANQTLELFLRFYTAYDHSNWATLLPTAQLALNQRPSATTTIAPAIACFTFAPRAHPSIPPATSNVPSADKVRVCQDAIAKANLAVAKWFNRRRSDVSFRRGDLVLLRTKHLRSDRPSHKLSNPLAGPFKVDEMLEPYPDGVRESSNAPQPTTLEDDYADFEVEGVLDSRRRAGRLQYKVSWVGYPPSWVPAEDVDRALDLVAAYHAANPTKPAPTRR</sequence>
<evidence type="ECO:0000256" key="10">
    <source>
        <dbReference type="ARBA" id="ARBA00022918"/>
    </source>
</evidence>
<evidence type="ECO:0000313" key="17">
    <source>
        <dbReference type="EMBL" id="SNX82870.1"/>
    </source>
</evidence>
<name>A0AAJ4XIP3_9BASI</name>
<dbReference type="PROSITE" id="PS50994">
    <property type="entry name" value="INTEGRASE"/>
    <property type="match status" value="1"/>
</dbReference>
<evidence type="ECO:0000256" key="5">
    <source>
        <dbReference type="ARBA" id="ARBA00022722"/>
    </source>
</evidence>
<evidence type="ECO:0000256" key="2">
    <source>
        <dbReference type="ARBA" id="ARBA00022664"/>
    </source>
</evidence>
<dbReference type="GO" id="GO:0008270">
    <property type="term" value="F:zinc ion binding"/>
    <property type="evidence" value="ECO:0007669"/>
    <property type="project" value="UniProtKB-KW"/>
</dbReference>
<dbReference type="Gene3D" id="2.40.70.10">
    <property type="entry name" value="Acid Proteases"/>
    <property type="match status" value="1"/>
</dbReference>
<dbReference type="InterPro" id="IPR001584">
    <property type="entry name" value="Integrase_cat-core"/>
</dbReference>
<keyword evidence="18" id="KW-1185">Reference proteome</keyword>
<keyword evidence="5" id="KW-0540">Nuclease</keyword>
<dbReference type="FunFam" id="3.30.70.270:FF:000020">
    <property type="entry name" value="Transposon Tf2-6 polyprotein-like Protein"/>
    <property type="match status" value="1"/>
</dbReference>
<keyword evidence="11" id="KW-0863">Zinc-finger</keyword>
<dbReference type="Gene3D" id="4.10.60.10">
    <property type="entry name" value="Zinc finger, CCHC-type"/>
    <property type="match status" value="1"/>
</dbReference>
<dbReference type="Pfam" id="PF03732">
    <property type="entry name" value="Retrotrans_gag"/>
    <property type="match status" value="1"/>
</dbReference>
<dbReference type="Gene3D" id="2.40.50.40">
    <property type="match status" value="1"/>
</dbReference>
<dbReference type="InterPro" id="IPR036397">
    <property type="entry name" value="RNaseH_sf"/>
</dbReference>
<dbReference type="InterPro" id="IPR001969">
    <property type="entry name" value="Aspartic_peptidase_AS"/>
</dbReference>
<feature type="domain" description="Reverse transcriptase" evidence="15">
    <location>
        <begin position="988"/>
        <end position="1167"/>
    </location>
</feature>
<dbReference type="SUPFAM" id="SSF53098">
    <property type="entry name" value="Ribonuclease H-like"/>
    <property type="match status" value="1"/>
</dbReference>
<feature type="domain" description="Integrase catalytic" evidence="16">
    <location>
        <begin position="1540"/>
        <end position="1703"/>
    </location>
</feature>
<dbReference type="InterPro" id="IPR016197">
    <property type="entry name" value="Chromo-like_dom_sf"/>
</dbReference>
<dbReference type="SUPFAM" id="SSF54160">
    <property type="entry name" value="Chromo domain-like"/>
    <property type="match status" value="1"/>
</dbReference>
<dbReference type="GO" id="GO:0003723">
    <property type="term" value="F:RNA binding"/>
    <property type="evidence" value="ECO:0007669"/>
    <property type="project" value="UniProtKB-KW"/>
</dbReference>
<dbReference type="CDD" id="cd00303">
    <property type="entry name" value="retropepsin_like"/>
    <property type="match status" value="1"/>
</dbReference>
<evidence type="ECO:0000259" key="15">
    <source>
        <dbReference type="PROSITE" id="PS50878"/>
    </source>
</evidence>
<dbReference type="PANTHER" id="PTHR37984:SF5">
    <property type="entry name" value="PROTEIN NYNRIN-LIKE"/>
    <property type="match status" value="1"/>
</dbReference>
<evidence type="ECO:0000256" key="3">
    <source>
        <dbReference type="ARBA" id="ARBA00022679"/>
    </source>
</evidence>
<dbReference type="EMBL" id="OAPG01000003">
    <property type="protein sequence ID" value="SNX82870.1"/>
    <property type="molecule type" value="Genomic_DNA"/>
</dbReference>
<dbReference type="PROSITE" id="PS50878">
    <property type="entry name" value="RT_POL"/>
    <property type="match status" value="1"/>
</dbReference>
<feature type="region of interest" description="Disordered" evidence="12">
    <location>
        <begin position="310"/>
        <end position="357"/>
    </location>
</feature>
<dbReference type="CDD" id="cd00024">
    <property type="entry name" value="CD_CSD"/>
    <property type="match status" value="1"/>
</dbReference>
<dbReference type="GO" id="GO:0005634">
    <property type="term" value="C:nucleus"/>
    <property type="evidence" value="ECO:0007669"/>
    <property type="project" value="UniProtKB-ARBA"/>
</dbReference>
<dbReference type="InterPro" id="IPR043502">
    <property type="entry name" value="DNA/RNA_pol_sf"/>
</dbReference>
<dbReference type="InterPro" id="IPR041588">
    <property type="entry name" value="Integrase_H2C2"/>
</dbReference>
<dbReference type="InterPro" id="IPR000477">
    <property type="entry name" value="RT_dom"/>
</dbReference>
<dbReference type="Pfam" id="PF13975">
    <property type="entry name" value="gag-asp_proteas"/>
    <property type="match status" value="1"/>
</dbReference>
<keyword evidence="8" id="KW-0378">Hydrolase</keyword>
<keyword evidence="6" id="KW-0064">Aspartyl protease</keyword>
<evidence type="ECO:0000256" key="8">
    <source>
        <dbReference type="ARBA" id="ARBA00022801"/>
    </source>
</evidence>
<keyword evidence="10" id="KW-0695">RNA-directed DNA polymerase</keyword>
<evidence type="ECO:0000256" key="12">
    <source>
        <dbReference type="SAM" id="MobiDB-lite"/>
    </source>
</evidence>
<feature type="region of interest" description="Disordered" evidence="12">
    <location>
        <begin position="1"/>
        <end position="25"/>
    </location>
</feature>
<reference evidence="17" key="1">
    <citation type="submission" date="2023-10" db="EMBL/GenBank/DDBJ databases">
        <authorList>
            <person name="Guldener U."/>
        </authorList>
    </citation>
    <scope>NUCLEOTIDE SEQUENCE</scope>
    <source>
        <strain evidence="17">Mp4</strain>
    </source>
</reference>
<dbReference type="SMART" id="SM00343">
    <property type="entry name" value="ZnF_C2HC"/>
    <property type="match status" value="1"/>
</dbReference>
<gene>
    <name evidence="17" type="ORF">MEPE_01576</name>
</gene>
<evidence type="ECO:0000256" key="4">
    <source>
        <dbReference type="ARBA" id="ARBA00022695"/>
    </source>
</evidence>
<evidence type="ECO:0000256" key="6">
    <source>
        <dbReference type="ARBA" id="ARBA00022750"/>
    </source>
</evidence>
<feature type="compositionally biased region" description="Basic and acidic residues" evidence="12">
    <location>
        <begin position="625"/>
        <end position="638"/>
    </location>
</feature>
<dbReference type="Pfam" id="PF00665">
    <property type="entry name" value="rve"/>
    <property type="match status" value="1"/>
</dbReference>
<dbReference type="InterPro" id="IPR001878">
    <property type="entry name" value="Znf_CCHC"/>
</dbReference>
<dbReference type="PROSITE" id="PS50013">
    <property type="entry name" value="CHROMO_2"/>
    <property type="match status" value="1"/>
</dbReference>
<dbReference type="FunFam" id="1.10.340.70:FF:000001">
    <property type="entry name" value="Retrovirus-related Pol polyprotein from transposon gypsy-like Protein"/>
    <property type="match status" value="1"/>
</dbReference>
<comment type="caution">
    <text evidence="17">The sequence shown here is derived from an EMBL/GenBank/DDBJ whole genome shotgun (WGS) entry which is preliminary data.</text>
</comment>
<keyword evidence="7" id="KW-0255">Endonuclease</keyword>
<dbReference type="PROSITE" id="PS00141">
    <property type="entry name" value="ASP_PROTEASE"/>
    <property type="match status" value="1"/>
</dbReference>
<feature type="domain" description="CCHC-type" evidence="14">
    <location>
        <begin position="664"/>
        <end position="679"/>
    </location>
</feature>
<dbReference type="SUPFAM" id="SSF57756">
    <property type="entry name" value="Retrovirus zinc finger-like domains"/>
    <property type="match status" value="1"/>
</dbReference>
<dbReference type="InterPro" id="IPR012337">
    <property type="entry name" value="RNaseH-like_sf"/>
</dbReference>
<evidence type="ECO:0000259" key="14">
    <source>
        <dbReference type="PROSITE" id="PS50158"/>
    </source>
</evidence>
<dbReference type="InterPro" id="IPR043128">
    <property type="entry name" value="Rev_trsase/Diguanyl_cyclase"/>
</dbReference>
<dbReference type="Gene3D" id="1.10.340.70">
    <property type="match status" value="1"/>
</dbReference>
<dbReference type="GO" id="GO:0004519">
    <property type="term" value="F:endonuclease activity"/>
    <property type="evidence" value="ECO:0007669"/>
    <property type="project" value="UniProtKB-KW"/>
</dbReference>
<dbReference type="Gene3D" id="3.30.420.10">
    <property type="entry name" value="Ribonuclease H-like superfamily/Ribonuclease H"/>
    <property type="match status" value="1"/>
</dbReference>
<keyword evidence="2" id="KW-0507">mRNA processing</keyword>
<keyword evidence="11" id="KW-0479">Metal-binding</keyword>
<feature type="region of interest" description="Disordered" evidence="12">
    <location>
        <begin position="605"/>
        <end position="649"/>
    </location>
</feature>
<dbReference type="GO" id="GO:0006397">
    <property type="term" value="P:mRNA processing"/>
    <property type="evidence" value="ECO:0007669"/>
    <property type="project" value="UniProtKB-KW"/>
</dbReference>
<evidence type="ECO:0000256" key="11">
    <source>
        <dbReference type="PROSITE-ProRule" id="PRU00047"/>
    </source>
</evidence>
<dbReference type="GO" id="GO:0004190">
    <property type="term" value="F:aspartic-type endopeptidase activity"/>
    <property type="evidence" value="ECO:0007669"/>
    <property type="project" value="UniProtKB-KW"/>
</dbReference>